<evidence type="ECO:0000313" key="4">
    <source>
        <dbReference type="Proteomes" id="UP000323594"/>
    </source>
</evidence>
<protein>
    <recommendedName>
        <fullName evidence="2">Large polyvalent protein-associated domain-containing protein</fullName>
    </recommendedName>
</protein>
<dbReference type="AlphaFoldDB" id="A0AAE6ITR4"/>
<evidence type="ECO:0000313" key="3">
    <source>
        <dbReference type="EMBL" id="QEJ98167.1"/>
    </source>
</evidence>
<feature type="compositionally biased region" description="Basic and acidic residues" evidence="1">
    <location>
        <begin position="218"/>
        <end position="232"/>
    </location>
</feature>
<dbReference type="EMBL" id="CP042817">
    <property type="protein sequence ID" value="QEJ98167.1"/>
    <property type="molecule type" value="Genomic_DNA"/>
</dbReference>
<dbReference type="InterPro" id="IPR040824">
    <property type="entry name" value="LPD3"/>
</dbReference>
<feature type="region of interest" description="Disordered" evidence="1">
    <location>
        <begin position="212"/>
        <end position="241"/>
    </location>
</feature>
<dbReference type="Proteomes" id="UP000323594">
    <property type="component" value="Chromosome"/>
</dbReference>
<dbReference type="Pfam" id="PF18798">
    <property type="entry name" value="LPD3"/>
    <property type="match status" value="1"/>
</dbReference>
<accession>A0AAE6ITR4</accession>
<gene>
    <name evidence="3" type="ORF">FUT82_09255</name>
</gene>
<sequence>MRIVIDADVSKQIIHTLKSLSEQQQFHEVLKLMQKTFVEGKHPRDEAGRFTDKREEKTCLKENISSASDVKQALEAIKNTDIVNKKTGIIARISSTGINKMISNKAVEKSEANGFTRQEHYRAAAQIKDLFEKAHLIEARADKNNDPNIQSIKRFYSSVVLEDGREGKALITLKETYQSGHRIYTVELNRIIKPIDMRKAVAQYAQSAYSPSTSKGWETTDTHARTRTEQKAPTDFSIPHSQKKARAQNVAGKDFNAIITVKKPVNDGKKYYHHYLQDIQIEPSSRILHPANKRDALLLDDSLEKSIPHSKKKARAQNAALPKDFVSRCNMVSIQLMLLKWDIAAIQEETDRRNNMYDLLLKSFNKIVQELKKTQGSKQRRL</sequence>
<organism evidence="3 4">
    <name type="scientific">Treponema phagedenis</name>
    <dbReference type="NCBI Taxonomy" id="162"/>
    <lineage>
        <taxon>Bacteria</taxon>
        <taxon>Pseudomonadati</taxon>
        <taxon>Spirochaetota</taxon>
        <taxon>Spirochaetia</taxon>
        <taxon>Spirochaetales</taxon>
        <taxon>Treponemataceae</taxon>
        <taxon>Treponema</taxon>
    </lineage>
</organism>
<evidence type="ECO:0000259" key="2">
    <source>
        <dbReference type="Pfam" id="PF18798"/>
    </source>
</evidence>
<dbReference type="RefSeq" id="WP_148884552.1">
    <property type="nucleotide sequence ID" value="NZ_CP042817.1"/>
</dbReference>
<name>A0AAE6ITR4_TREPH</name>
<feature type="domain" description="Large polyvalent protein-associated" evidence="2">
    <location>
        <begin position="68"/>
        <end position="184"/>
    </location>
</feature>
<evidence type="ECO:0000256" key="1">
    <source>
        <dbReference type="SAM" id="MobiDB-lite"/>
    </source>
</evidence>
<proteinExistence type="predicted"/>
<reference evidence="3 4" key="1">
    <citation type="submission" date="2019-08" db="EMBL/GenBank/DDBJ databases">
        <authorList>
            <person name="Kuhnert P."/>
        </authorList>
    </citation>
    <scope>NUCLEOTIDE SEQUENCE [LARGE SCALE GENOMIC DNA]</scope>
    <source>
        <strain evidence="3 4">B36.5</strain>
    </source>
</reference>